<gene>
    <name evidence="5" type="ORF">SAMN02745108_01566</name>
</gene>
<evidence type="ECO:0000256" key="4">
    <source>
        <dbReference type="ARBA" id="ARBA00023315"/>
    </source>
</evidence>
<evidence type="ECO:0000313" key="5">
    <source>
        <dbReference type="EMBL" id="SJZ77356.1"/>
    </source>
</evidence>
<keyword evidence="3" id="KW-0677">Repeat</keyword>
<evidence type="ECO:0000256" key="2">
    <source>
        <dbReference type="ARBA" id="ARBA00022679"/>
    </source>
</evidence>
<dbReference type="Pfam" id="PF14602">
    <property type="entry name" value="Hexapep_2"/>
    <property type="match status" value="2"/>
</dbReference>
<proteinExistence type="inferred from homology"/>
<comment type="similarity">
    <text evidence="1">Belongs to the transferase hexapeptide repeat family.</text>
</comment>
<reference evidence="5 6" key="1">
    <citation type="submission" date="2017-02" db="EMBL/GenBank/DDBJ databases">
        <authorList>
            <person name="Peterson S.W."/>
        </authorList>
    </citation>
    <scope>NUCLEOTIDE SEQUENCE [LARGE SCALE GENOMIC DNA]</scope>
    <source>
        <strain evidence="5 6">ATCC 43854</strain>
    </source>
</reference>
<dbReference type="GO" id="GO:0008374">
    <property type="term" value="F:O-acyltransferase activity"/>
    <property type="evidence" value="ECO:0007669"/>
    <property type="project" value="TreeGrafter"/>
</dbReference>
<evidence type="ECO:0000256" key="1">
    <source>
        <dbReference type="ARBA" id="ARBA00007274"/>
    </source>
</evidence>
<protein>
    <submittedName>
        <fullName evidence="5">Hexapeptide repeat of succinyl-transferase</fullName>
    </submittedName>
</protein>
<name>A0A1T4NE63_9BACT</name>
<accession>A0A1T4NE63</accession>
<keyword evidence="4" id="KW-0012">Acyltransferase</keyword>
<dbReference type="AlphaFoldDB" id="A0A1T4NE63"/>
<dbReference type="EMBL" id="FUWU01000024">
    <property type="protein sequence ID" value="SJZ77356.1"/>
    <property type="molecule type" value="Genomic_DNA"/>
</dbReference>
<keyword evidence="2 5" id="KW-0808">Transferase</keyword>
<evidence type="ECO:0000313" key="6">
    <source>
        <dbReference type="Proteomes" id="UP000190449"/>
    </source>
</evidence>
<dbReference type="Gene3D" id="2.160.10.10">
    <property type="entry name" value="Hexapeptide repeat proteins"/>
    <property type="match status" value="1"/>
</dbReference>
<dbReference type="PANTHER" id="PTHR23416:SF23">
    <property type="entry name" value="ACETYLTRANSFERASE C18B11.09C-RELATED"/>
    <property type="match status" value="1"/>
</dbReference>
<evidence type="ECO:0000256" key="3">
    <source>
        <dbReference type="ARBA" id="ARBA00022737"/>
    </source>
</evidence>
<organism evidence="5 6">
    <name type="scientific">Fibrobacter intestinalis</name>
    <dbReference type="NCBI Taxonomy" id="28122"/>
    <lineage>
        <taxon>Bacteria</taxon>
        <taxon>Pseudomonadati</taxon>
        <taxon>Fibrobacterota</taxon>
        <taxon>Fibrobacteria</taxon>
        <taxon>Fibrobacterales</taxon>
        <taxon>Fibrobacteraceae</taxon>
        <taxon>Fibrobacter</taxon>
    </lineage>
</organism>
<dbReference type="InterPro" id="IPR001451">
    <property type="entry name" value="Hexapep"/>
</dbReference>
<dbReference type="PROSITE" id="PS00101">
    <property type="entry name" value="HEXAPEP_TRANSFERASES"/>
    <property type="match status" value="1"/>
</dbReference>
<dbReference type="SUPFAM" id="SSF51161">
    <property type="entry name" value="Trimeric LpxA-like enzymes"/>
    <property type="match status" value="1"/>
</dbReference>
<dbReference type="STRING" id="28122.SAMN02745108_01566"/>
<dbReference type="PANTHER" id="PTHR23416">
    <property type="entry name" value="SIALIC ACID SYNTHASE-RELATED"/>
    <property type="match status" value="1"/>
</dbReference>
<dbReference type="Proteomes" id="UP000190449">
    <property type="component" value="Unassembled WGS sequence"/>
</dbReference>
<dbReference type="InterPro" id="IPR011004">
    <property type="entry name" value="Trimer_LpxA-like_sf"/>
</dbReference>
<dbReference type="InterPro" id="IPR051159">
    <property type="entry name" value="Hexapeptide_acetyltransf"/>
</dbReference>
<sequence>MNFSEFKNAIKKRAYIESASEMHIHMHEAAERSRRITAEINGGFHTADELRELFFTLTGQPADKTFALFPPFYAGYGQNITVGKNVFIYSGCCFQDHGGIEIGDGSLIGQQVVIASLNHDLTPDKRGNMIPSPVKIGKNVWIGAHATILPGVTVGDNAVVAAGAVVTKDVPENTVVAGVPAKVIQKIEVKNEKDHTDLCATNVARQKKREDR</sequence>
<dbReference type="InterPro" id="IPR018357">
    <property type="entry name" value="Hexapep_transf_CS"/>
</dbReference>